<organism evidence="8 9">
    <name type="scientific">Stichopus japonicus</name>
    <name type="common">Sea cucumber</name>
    <dbReference type="NCBI Taxonomy" id="307972"/>
    <lineage>
        <taxon>Eukaryota</taxon>
        <taxon>Metazoa</taxon>
        <taxon>Echinodermata</taxon>
        <taxon>Eleutherozoa</taxon>
        <taxon>Echinozoa</taxon>
        <taxon>Holothuroidea</taxon>
        <taxon>Aspidochirotacea</taxon>
        <taxon>Aspidochirotida</taxon>
        <taxon>Stichopodidae</taxon>
        <taxon>Apostichopus</taxon>
    </lineage>
</organism>
<dbReference type="SUPFAM" id="SSF64356">
    <property type="entry name" value="SNARE-like"/>
    <property type="match status" value="1"/>
</dbReference>
<evidence type="ECO:0000256" key="6">
    <source>
        <dbReference type="PIRNR" id="PIRNR015588"/>
    </source>
</evidence>
<gene>
    <name evidence="8" type="ORF">BSL78_10608</name>
</gene>
<dbReference type="PANTHER" id="PTHR11753">
    <property type="entry name" value="ADAPTOR COMPLEXES SMALL SUBUNIT FAMILY"/>
    <property type="match status" value="1"/>
</dbReference>
<dbReference type="Proteomes" id="UP000230750">
    <property type="component" value="Unassembled WGS sequence"/>
</dbReference>
<evidence type="ECO:0000256" key="5">
    <source>
        <dbReference type="ARBA" id="ARBA00023136"/>
    </source>
</evidence>
<evidence type="ECO:0000259" key="7">
    <source>
        <dbReference type="Pfam" id="PF01217"/>
    </source>
</evidence>
<keyword evidence="4 6" id="KW-0653">Protein transport</keyword>
<dbReference type="GO" id="GO:0006886">
    <property type="term" value="P:intracellular protein transport"/>
    <property type="evidence" value="ECO:0007669"/>
    <property type="project" value="UniProtKB-UniRule"/>
</dbReference>
<protein>
    <recommendedName>
        <fullName evidence="6">AP complex subunit sigma</fullName>
    </recommendedName>
</protein>
<comment type="similarity">
    <text evidence="2 6">Belongs to the adaptor complexes small subunit family.</text>
</comment>
<dbReference type="PIRSF" id="PIRSF015588">
    <property type="entry name" value="AP_complex_sigma"/>
    <property type="match status" value="1"/>
</dbReference>
<evidence type="ECO:0000313" key="9">
    <source>
        <dbReference type="Proteomes" id="UP000230750"/>
    </source>
</evidence>
<reference evidence="8 9" key="1">
    <citation type="journal article" date="2017" name="PLoS Biol.">
        <title>The sea cucumber genome provides insights into morphological evolution and visceral regeneration.</title>
        <authorList>
            <person name="Zhang X."/>
            <person name="Sun L."/>
            <person name="Yuan J."/>
            <person name="Sun Y."/>
            <person name="Gao Y."/>
            <person name="Zhang L."/>
            <person name="Li S."/>
            <person name="Dai H."/>
            <person name="Hamel J.F."/>
            <person name="Liu C."/>
            <person name="Yu Y."/>
            <person name="Liu S."/>
            <person name="Lin W."/>
            <person name="Guo K."/>
            <person name="Jin S."/>
            <person name="Xu P."/>
            <person name="Storey K.B."/>
            <person name="Huan P."/>
            <person name="Zhang T."/>
            <person name="Zhou Y."/>
            <person name="Zhang J."/>
            <person name="Lin C."/>
            <person name="Li X."/>
            <person name="Xing L."/>
            <person name="Huo D."/>
            <person name="Sun M."/>
            <person name="Wang L."/>
            <person name="Mercier A."/>
            <person name="Li F."/>
            <person name="Yang H."/>
            <person name="Xiang J."/>
        </authorList>
    </citation>
    <scope>NUCLEOTIDE SEQUENCE [LARGE SCALE GENOMIC DNA]</scope>
    <source>
        <strain evidence="8">Shaxun</strain>
        <tissue evidence="8">Muscle</tissue>
    </source>
</reference>
<accession>A0A2G8KX72</accession>
<evidence type="ECO:0000256" key="2">
    <source>
        <dbReference type="ARBA" id="ARBA00006972"/>
    </source>
</evidence>
<evidence type="ECO:0000256" key="3">
    <source>
        <dbReference type="ARBA" id="ARBA00022448"/>
    </source>
</evidence>
<dbReference type="Pfam" id="PF01217">
    <property type="entry name" value="Clat_adaptor_s"/>
    <property type="match status" value="1"/>
</dbReference>
<comment type="caution">
    <text evidence="8">The sequence shown here is derived from an EMBL/GenBank/DDBJ whole genome shotgun (WGS) entry which is preliminary data.</text>
</comment>
<dbReference type="GO" id="GO:0012505">
    <property type="term" value="C:endomembrane system"/>
    <property type="evidence" value="ECO:0007669"/>
    <property type="project" value="UniProtKB-SubCell"/>
</dbReference>
<keyword evidence="9" id="KW-1185">Reference proteome</keyword>
<name>A0A2G8KX72_STIJA</name>
<dbReference type="Gene3D" id="3.30.450.60">
    <property type="match status" value="1"/>
</dbReference>
<dbReference type="InterPro" id="IPR022775">
    <property type="entry name" value="AP_mu_sigma_su"/>
</dbReference>
<sequence length="114" mass="13664">MIKFVLMLTKQGRTRFSHYFEEIELKECPTLEADLSRRIRQRSSDQCSFFDYQDFRIVYRLFHNIYIVVATDTEENQVSILEFIQLFMETLHTYFSPVTEIDVSFSENATDILL</sequence>
<keyword evidence="5 6" id="KW-0472">Membrane</keyword>
<evidence type="ECO:0000313" key="8">
    <source>
        <dbReference type="EMBL" id="PIK52510.1"/>
    </source>
</evidence>
<dbReference type="InterPro" id="IPR011012">
    <property type="entry name" value="Longin-like_dom_sf"/>
</dbReference>
<evidence type="ECO:0000256" key="1">
    <source>
        <dbReference type="ARBA" id="ARBA00004308"/>
    </source>
</evidence>
<dbReference type="OrthoDB" id="371463at2759"/>
<evidence type="ECO:0000256" key="4">
    <source>
        <dbReference type="ARBA" id="ARBA00022927"/>
    </source>
</evidence>
<proteinExistence type="inferred from homology"/>
<keyword evidence="3 6" id="KW-0813">Transport</keyword>
<dbReference type="InterPro" id="IPR016635">
    <property type="entry name" value="AP_complex_ssu"/>
</dbReference>
<dbReference type="AlphaFoldDB" id="A0A2G8KX72"/>
<dbReference type="EMBL" id="MRZV01000326">
    <property type="protein sequence ID" value="PIK52510.1"/>
    <property type="molecule type" value="Genomic_DNA"/>
</dbReference>
<comment type="subcellular location">
    <subcellularLocation>
        <location evidence="1">Endomembrane system</location>
    </subcellularLocation>
</comment>
<dbReference type="STRING" id="307972.A0A2G8KX72"/>
<feature type="domain" description="AP complex mu/sigma subunit" evidence="7">
    <location>
        <begin position="1"/>
        <end position="105"/>
    </location>
</feature>